<dbReference type="GeneID" id="30022972"/>
<gene>
    <name evidence="3" type="ORF">ISF_06680</name>
</gene>
<dbReference type="OrthoDB" id="4866090at2759"/>
<feature type="transmembrane region" description="Helical" evidence="2">
    <location>
        <begin position="13"/>
        <end position="30"/>
    </location>
</feature>
<proteinExistence type="predicted"/>
<protein>
    <submittedName>
        <fullName evidence="3">Uncharacterized protein</fullName>
    </submittedName>
</protein>
<evidence type="ECO:0000256" key="2">
    <source>
        <dbReference type="SAM" id="Phobius"/>
    </source>
</evidence>
<comment type="caution">
    <text evidence="3">The sequence shown here is derived from an EMBL/GenBank/DDBJ whole genome shotgun (WGS) entry which is preliminary data.</text>
</comment>
<keyword evidence="2" id="KW-0812">Transmembrane</keyword>
<reference evidence="3 4" key="1">
    <citation type="journal article" date="2016" name="Genome Biol. Evol.">
        <title>Divergent and convergent evolution of fungal pathogenicity.</title>
        <authorList>
            <person name="Shang Y."/>
            <person name="Xiao G."/>
            <person name="Zheng P."/>
            <person name="Cen K."/>
            <person name="Zhan S."/>
            <person name="Wang C."/>
        </authorList>
    </citation>
    <scope>NUCLEOTIDE SEQUENCE [LARGE SCALE GENOMIC DNA]</scope>
    <source>
        <strain evidence="3 4">ARSEF 2679</strain>
    </source>
</reference>
<keyword evidence="2" id="KW-1133">Transmembrane helix</keyword>
<evidence type="ECO:0000313" key="4">
    <source>
        <dbReference type="Proteomes" id="UP000076744"/>
    </source>
</evidence>
<organism evidence="3 4">
    <name type="scientific">Cordyceps fumosorosea (strain ARSEF 2679)</name>
    <name type="common">Isaria fumosorosea</name>
    <dbReference type="NCBI Taxonomy" id="1081104"/>
    <lineage>
        <taxon>Eukaryota</taxon>
        <taxon>Fungi</taxon>
        <taxon>Dikarya</taxon>
        <taxon>Ascomycota</taxon>
        <taxon>Pezizomycotina</taxon>
        <taxon>Sordariomycetes</taxon>
        <taxon>Hypocreomycetidae</taxon>
        <taxon>Hypocreales</taxon>
        <taxon>Cordycipitaceae</taxon>
        <taxon>Cordyceps</taxon>
    </lineage>
</organism>
<keyword evidence="2" id="KW-0472">Membrane</keyword>
<dbReference type="EMBL" id="AZHB01000018">
    <property type="protein sequence ID" value="OAA58141.1"/>
    <property type="molecule type" value="Genomic_DNA"/>
</dbReference>
<dbReference type="Proteomes" id="UP000076744">
    <property type="component" value="Unassembled WGS sequence"/>
</dbReference>
<feature type="region of interest" description="Disordered" evidence="1">
    <location>
        <begin position="262"/>
        <end position="283"/>
    </location>
</feature>
<feature type="transmembrane region" description="Helical" evidence="2">
    <location>
        <begin position="235"/>
        <end position="253"/>
    </location>
</feature>
<evidence type="ECO:0000256" key="1">
    <source>
        <dbReference type="SAM" id="MobiDB-lite"/>
    </source>
</evidence>
<sequence length="283" mass="31809">MAVKGPVRISQKIIVPLCMVMITAALLAFFERLPVRGPKARVFTTSRMPTGEHFFTYRQRTAPMWAYRSLHAVPAIIWSVGMPLQHVDSLRRKWPALHRSAGYVLLSISLLLSITGAWLFIAKHAYSHENLLHLHNLNGLSPVPWPTFEVTTWLVVPFYWLTMYKTAATARARDFARHRRWAVMHTIWASVISIERASLILLYAVGVAMALLPQAVVHDFFGVGYTVEEMAEAELSVFAFANIIALATALLWLRYEFGRAGGSETAGEKAPVPAENKRVKKGK</sequence>
<feature type="transmembrane region" description="Helical" evidence="2">
    <location>
        <begin position="182"/>
        <end position="215"/>
    </location>
</feature>
<keyword evidence="4" id="KW-1185">Reference proteome</keyword>
<dbReference type="AlphaFoldDB" id="A0A167QZY1"/>
<accession>A0A167QZY1</accession>
<feature type="transmembrane region" description="Helical" evidence="2">
    <location>
        <begin position="101"/>
        <end position="122"/>
    </location>
</feature>
<name>A0A167QZY1_CORFA</name>
<dbReference type="RefSeq" id="XP_018702324.1">
    <property type="nucleotide sequence ID" value="XM_018850284.1"/>
</dbReference>
<evidence type="ECO:0000313" key="3">
    <source>
        <dbReference type="EMBL" id="OAA58141.1"/>
    </source>
</evidence>
<feature type="transmembrane region" description="Helical" evidence="2">
    <location>
        <begin position="142"/>
        <end position="161"/>
    </location>
</feature>